<comment type="caution">
    <text evidence="4">The sequence shown here is derived from an EMBL/GenBank/DDBJ whole genome shotgun (WGS) entry which is preliminary data.</text>
</comment>
<feature type="region of interest" description="Disordered" evidence="2">
    <location>
        <begin position="232"/>
        <end position="275"/>
    </location>
</feature>
<organism evidence="4 5">
    <name type="scientific">Rhizopus stolonifer</name>
    <name type="common">Rhizopus nigricans</name>
    <dbReference type="NCBI Taxonomy" id="4846"/>
    <lineage>
        <taxon>Eukaryota</taxon>
        <taxon>Fungi</taxon>
        <taxon>Fungi incertae sedis</taxon>
        <taxon>Mucoromycota</taxon>
        <taxon>Mucoromycotina</taxon>
        <taxon>Mucoromycetes</taxon>
        <taxon>Mucorales</taxon>
        <taxon>Mucorineae</taxon>
        <taxon>Rhizopodaceae</taxon>
        <taxon>Rhizopus</taxon>
    </lineage>
</organism>
<name>A0A367IIE6_RHIST</name>
<evidence type="ECO:0000313" key="4">
    <source>
        <dbReference type="EMBL" id="RCH77472.1"/>
    </source>
</evidence>
<protein>
    <recommendedName>
        <fullName evidence="3">BZIP domain-containing protein</fullName>
    </recommendedName>
</protein>
<evidence type="ECO:0000313" key="5">
    <source>
        <dbReference type="Proteomes" id="UP000253551"/>
    </source>
</evidence>
<dbReference type="PROSITE" id="PS00036">
    <property type="entry name" value="BZIP_BASIC"/>
    <property type="match status" value="1"/>
</dbReference>
<dbReference type="Pfam" id="PF00170">
    <property type="entry name" value="bZIP_1"/>
    <property type="match status" value="1"/>
</dbReference>
<dbReference type="AlphaFoldDB" id="A0A367IIE6"/>
<feature type="region of interest" description="Disordered" evidence="2">
    <location>
        <begin position="129"/>
        <end position="171"/>
    </location>
</feature>
<dbReference type="InterPro" id="IPR004827">
    <property type="entry name" value="bZIP"/>
</dbReference>
<dbReference type="EMBL" id="PJQM01008059">
    <property type="protein sequence ID" value="RCH77472.1"/>
    <property type="molecule type" value="Genomic_DNA"/>
</dbReference>
<reference evidence="4 5" key="1">
    <citation type="journal article" date="2018" name="G3 (Bethesda)">
        <title>Phylogenetic and Phylogenomic Definition of Rhizopus Species.</title>
        <authorList>
            <person name="Gryganskyi A.P."/>
            <person name="Golan J."/>
            <person name="Dolatabadi S."/>
            <person name="Mondo S."/>
            <person name="Robb S."/>
            <person name="Idnurm A."/>
            <person name="Muszewska A."/>
            <person name="Steczkiewicz K."/>
            <person name="Masonjones S."/>
            <person name="Liao H.L."/>
            <person name="Gajdeczka M.T."/>
            <person name="Anike F."/>
            <person name="Vuek A."/>
            <person name="Anishchenko I.M."/>
            <person name="Voigt K."/>
            <person name="de Hoog G.S."/>
            <person name="Smith M.E."/>
            <person name="Heitman J."/>
            <person name="Vilgalys R."/>
            <person name="Stajich J.E."/>
        </authorList>
    </citation>
    <scope>NUCLEOTIDE SEQUENCE [LARGE SCALE GENOMIC DNA]</scope>
    <source>
        <strain evidence="4 5">LSU 92-RS-03</strain>
    </source>
</reference>
<dbReference type="Proteomes" id="UP000253551">
    <property type="component" value="Unassembled WGS sequence"/>
</dbReference>
<dbReference type="GO" id="GO:1990589">
    <property type="term" value="C:ATF4-CREB1 transcription factor complex"/>
    <property type="evidence" value="ECO:0007669"/>
    <property type="project" value="TreeGrafter"/>
</dbReference>
<dbReference type="GO" id="GO:0000981">
    <property type="term" value="F:DNA-binding transcription factor activity, RNA polymerase II-specific"/>
    <property type="evidence" value="ECO:0007669"/>
    <property type="project" value="TreeGrafter"/>
</dbReference>
<dbReference type="SMART" id="SM00338">
    <property type="entry name" value="BRLZ"/>
    <property type="match status" value="1"/>
</dbReference>
<feature type="domain" description="BZIP" evidence="3">
    <location>
        <begin position="153"/>
        <end position="206"/>
    </location>
</feature>
<keyword evidence="1" id="KW-0175">Coiled coil</keyword>
<dbReference type="PANTHER" id="PTHR45879:SF1">
    <property type="entry name" value="CYCLIC AMP-RESPONSIVE ELEMENT-BINDING PROTEIN 1"/>
    <property type="match status" value="1"/>
</dbReference>
<accession>A0A367IIE6</accession>
<dbReference type="InterPro" id="IPR001630">
    <property type="entry name" value="Leuzip_CREB"/>
</dbReference>
<evidence type="ECO:0000256" key="2">
    <source>
        <dbReference type="SAM" id="MobiDB-lite"/>
    </source>
</evidence>
<dbReference type="PROSITE" id="PS50217">
    <property type="entry name" value="BZIP"/>
    <property type="match status" value="1"/>
</dbReference>
<dbReference type="SUPFAM" id="SSF57959">
    <property type="entry name" value="Leucine zipper domain"/>
    <property type="match status" value="1"/>
</dbReference>
<keyword evidence="5" id="KW-1185">Reference proteome</keyword>
<evidence type="ECO:0000259" key="3">
    <source>
        <dbReference type="PROSITE" id="PS50217"/>
    </source>
</evidence>
<evidence type="ECO:0000256" key="1">
    <source>
        <dbReference type="SAM" id="Coils"/>
    </source>
</evidence>
<dbReference type="STRING" id="4846.A0A367IIE6"/>
<proteinExistence type="predicted"/>
<dbReference type="Gene3D" id="1.20.5.170">
    <property type="match status" value="1"/>
</dbReference>
<dbReference type="InterPro" id="IPR046347">
    <property type="entry name" value="bZIP_sf"/>
</dbReference>
<dbReference type="PANTHER" id="PTHR45879">
    <property type="entry name" value="CYCLIC AMP RESPONSE ELEMENT-BINDING PROTEIN B"/>
    <property type="match status" value="1"/>
</dbReference>
<dbReference type="OrthoDB" id="295274at2759"/>
<dbReference type="PRINTS" id="PR00041">
    <property type="entry name" value="LEUZIPPRCREB"/>
</dbReference>
<gene>
    <name evidence="4" type="ORF">CU098_003810</name>
</gene>
<dbReference type="GO" id="GO:0035497">
    <property type="term" value="F:cAMP response element binding"/>
    <property type="evidence" value="ECO:0007669"/>
    <property type="project" value="TreeGrafter"/>
</dbReference>
<feature type="region of interest" description="Disordered" evidence="2">
    <location>
        <begin position="1"/>
        <end position="73"/>
    </location>
</feature>
<feature type="compositionally biased region" description="Basic and acidic residues" evidence="2">
    <location>
        <begin position="242"/>
        <end position="266"/>
    </location>
</feature>
<feature type="coiled-coil region" evidence="1">
    <location>
        <begin position="171"/>
        <end position="205"/>
    </location>
</feature>
<sequence>MTDTIEKNNEEKKQEKRPMEEEAEKETKIPKLDDEKEEDELSNTDSDTSQKEGEPAILNIANAPPPPGMHLLSESQQQQIIQHYVQAQGHDLANFTASSLAQAMVAPIQVPNLTSNLLQFQNGAVITALPGPPHPIPPTDENKRQNTRNMSNDERRQRRLLRNRQAAKECRKKKKQHIHEMEEKIVHLEQQNALLVKELDELKNKLTIAAMQGTEGYRLMKEVEELNAKLGMTSLPIQSGSDPKESEGKKSCDLKEENPDNQHNTETDQATQDCT</sequence>
<feature type="compositionally biased region" description="Basic and acidic residues" evidence="2">
    <location>
        <begin position="1"/>
        <end position="34"/>
    </location>
</feature>